<reference evidence="2 3" key="1">
    <citation type="journal article" date="2019" name="Int. J. Syst. Evol. Microbiol.">
        <title>The Global Catalogue of Microorganisms (GCM) 10K type strain sequencing project: providing services to taxonomists for standard genome sequencing and annotation.</title>
        <authorList>
            <consortium name="The Broad Institute Genomics Platform"/>
            <consortium name="The Broad Institute Genome Sequencing Center for Infectious Disease"/>
            <person name="Wu L."/>
            <person name="Ma J."/>
        </authorList>
    </citation>
    <scope>NUCLEOTIDE SEQUENCE [LARGE SCALE GENOMIC DNA]</scope>
    <source>
        <strain evidence="2 3">JCM 11444</strain>
    </source>
</reference>
<dbReference type="Proteomes" id="UP001500418">
    <property type="component" value="Unassembled WGS sequence"/>
</dbReference>
<evidence type="ECO:0000313" key="3">
    <source>
        <dbReference type="Proteomes" id="UP001500418"/>
    </source>
</evidence>
<organism evidence="2 3">
    <name type="scientific">Streptomyces rhizosphaericus</name>
    <dbReference type="NCBI Taxonomy" id="114699"/>
    <lineage>
        <taxon>Bacteria</taxon>
        <taxon>Bacillati</taxon>
        <taxon>Actinomycetota</taxon>
        <taxon>Actinomycetes</taxon>
        <taxon>Kitasatosporales</taxon>
        <taxon>Streptomycetaceae</taxon>
        <taxon>Streptomyces</taxon>
        <taxon>Streptomyces violaceusniger group</taxon>
    </lineage>
</organism>
<sequence>MNHQLQQPQPSTRPVPVPGQMAYDPASGRTGVLQAVHSIAELCFDHRMSSDRIAFLRPERGGVEWTADAGALRFPADGEGGAQHPHTTTSAPGSRP</sequence>
<accession>A0ABN1QBK3</accession>
<evidence type="ECO:0000313" key="2">
    <source>
        <dbReference type="EMBL" id="GAA0940305.1"/>
    </source>
</evidence>
<feature type="compositionally biased region" description="Polar residues" evidence="1">
    <location>
        <begin position="85"/>
        <end position="96"/>
    </location>
</feature>
<evidence type="ECO:0000256" key="1">
    <source>
        <dbReference type="SAM" id="MobiDB-lite"/>
    </source>
</evidence>
<proteinExistence type="predicted"/>
<keyword evidence="3" id="KW-1185">Reference proteome</keyword>
<name>A0ABN1QBK3_9ACTN</name>
<dbReference type="EMBL" id="BAAAID010000038">
    <property type="protein sequence ID" value="GAA0940305.1"/>
    <property type="molecule type" value="Genomic_DNA"/>
</dbReference>
<comment type="caution">
    <text evidence="2">The sequence shown here is derived from an EMBL/GenBank/DDBJ whole genome shotgun (WGS) entry which is preliminary data.</text>
</comment>
<feature type="region of interest" description="Disordered" evidence="1">
    <location>
        <begin position="73"/>
        <end position="96"/>
    </location>
</feature>
<protein>
    <submittedName>
        <fullName evidence="2">Uncharacterized protein</fullName>
    </submittedName>
</protein>
<gene>
    <name evidence="2" type="ORF">GCM10009575_054660</name>
</gene>